<feature type="repeat" description="WD" evidence="3">
    <location>
        <begin position="53"/>
        <end position="88"/>
    </location>
</feature>
<dbReference type="EMBL" id="JARKIE010000131">
    <property type="protein sequence ID" value="KAJ7678818.1"/>
    <property type="molecule type" value="Genomic_DNA"/>
</dbReference>
<accession>A0AAD7G8V7</accession>
<dbReference type="PROSITE" id="PS50082">
    <property type="entry name" value="WD_REPEATS_2"/>
    <property type="match status" value="2"/>
</dbReference>
<name>A0AAD7G8V7_MYCRO</name>
<dbReference type="InterPro" id="IPR015943">
    <property type="entry name" value="WD40/YVTN_repeat-like_dom_sf"/>
</dbReference>
<comment type="caution">
    <text evidence="4">The sequence shown here is derived from an EMBL/GenBank/DDBJ whole genome shotgun (WGS) entry which is preliminary data.</text>
</comment>
<evidence type="ECO:0000256" key="1">
    <source>
        <dbReference type="ARBA" id="ARBA00022574"/>
    </source>
</evidence>
<dbReference type="Proteomes" id="UP001221757">
    <property type="component" value="Unassembled WGS sequence"/>
</dbReference>
<dbReference type="PROSITE" id="PS50294">
    <property type="entry name" value="WD_REPEATS_REGION"/>
    <property type="match status" value="2"/>
</dbReference>
<dbReference type="InterPro" id="IPR036322">
    <property type="entry name" value="WD40_repeat_dom_sf"/>
</dbReference>
<organism evidence="4 5">
    <name type="scientific">Mycena rosella</name>
    <name type="common">Pink bonnet</name>
    <name type="synonym">Agaricus rosellus</name>
    <dbReference type="NCBI Taxonomy" id="1033263"/>
    <lineage>
        <taxon>Eukaryota</taxon>
        <taxon>Fungi</taxon>
        <taxon>Dikarya</taxon>
        <taxon>Basidiomycota</taxon>
        <taxon>Agaricomycotina</taxon>
        <taxon>Agaricomycetes</taxon>
        <taxon>Agaricomycetidae</taxon>
        <taxon>Agaricales</taxon>
        <taxon>Marasmiineae</taxon>
        <taxon>Mycenaceae</taxon>
        <taxon>Mycena</taxon>
    </lineage>
</organism>
<keyword evidence="2" id="KW-0677">Repeat</keyword>
<protein>
    <submittedName>
        <fullName evidence="4">WD40-repeat-containing domain protein</fullName>
    </submittedName>
</protein>
<evidence type="ECO:0000313" key="4">
    <source>
        <dbReference type="EMBL" id="KAJ7678818.1"/>
    </source>
</evidence>
<dbReference type="AlphaFoldDB" id="A0AAD7G8V7"/>
<dbReference type="SUPFAM" id="SSF50978">
    <property type="entry name" value="WD40 repeat-like"/>
    <property type="match status" value="1"/>
</dbReference>
<evidence type="ECO:0000256" key="3">
    <source>
        <dbReference type="PROSITE-ProRule" id="PRU00221"/>
    </source>
</evidence>
<keyword evidence="1 3" id="KW-0853">WD repeat</keyword>
<dbReference type="PANTHER" id="PTHR19848">
    <property type="entry name" value="WD40 REPEAT PROTEIN"/>
    <property type="match status" value="1"/>
</dbReference>
<sequence length="181" mass="19359">MTGAAVGEPLEGHTSLVYSVAFSPDGKHIVSGSKDKTVRIWDAMTGAAVGEPLEGHTSSVNSVAFSPDGKHIVSGSSHDTVRIWDLESMVNGSAISAYPSGSALLKSSQSPLHWNIDGNGWISCIHSECLLWLPTHYRSGLWSPCNTLIIGRHQTKLSFDNFVHGTNWAKCYEHGGGTANL</sequence>
<dbReference type="InterPro" id="IPR001680">
    <property type="entry name" value="WD40_rpt"/>
</dbReference>
<reference evidence="4" key="1">
    <citation type="submission" date="2023-03" db="EMBL/GenBank/DDBJ databases">
        <title>Massive genome expansion in bonnet fungi (Mycena s.s.) driven by repeated elements and novel gene families across ecological guilds.</title>
        <authorList>
            <consortium name="Lawrence Berkeley National Laboratory"/>
            <person name="Harder C.B."/>
            <person name="Miyauchi S."/>
            <person name="Viragh M."/>
            <person name="Kuo A."/>
            <person name="Thoen E."/>
            <person name="Andreopoulos B."/>
            <person name="Lu D."/>
            <person name="Skrede I."/>
            <person name="Drula E."/>
            <person name="Henrissat B."/>
            <person name="Morin E."/>
            <person name="Kohler A."/>
            <person name="Barry K."/>
            <person name="LaButti K."/>
            <person name="Morin E."/>
            <person name="Salamov A."/>
            <person name="Lipzen A."/>
            <person name="Mereny Z."/>
            <person name="Hegedus B."/>
            <person name="Baldrian P."/>
            <person name="Stursova M."/>
            <person name="Weitz H."/>
            <person name="Taylor A."/>
            <person name="Grigoriev I.V."/>
            <person name="Nagy L.G."/>
            <person name="Martin F."/>
            <person name="Kauserud H."/>
        </authorList>
    </citation>
    <scope>NUCLEOTIDE SEQUENCE</scope>
    <source>
        <strain evidence="4">CBHHK067</strain>
    </source>
</reference>
<dbReference type="PANTHER" id="PTHR19848:SF8">
    <property type="entry name" value="F-BOX AND WD REPEAT DOMAIN CONTAINING 7"/>
    <property type="match status" value="1"/>
</dbReference>
<gene>
    <name evidence="4" type="ORF">B0H17DRAFT_101013</name>
</gene>
<feature type="repeat" description="WD" evidence="3">
    <location>
        <begin position="10"/>
        <end position="51"/>
    </location>
</feature>
<dbReference type="SMART" id="SM00320">
    <property type="entry name" value="WD40"/>
    <property type="match status" value="2"/>
</dbReference>
<proteinExistence type="predicted"/>
<evidence type="ECO:0000313" key="5">
    <source>
        <dbReference type="Proteomes" id="UP001221757"/>
    </source>
</evidence>
<dbReference type="Gene3D" id="2.130.10.10">
    <property type="entry name" value="YVTN repeat-like/Quinoprotein amine dehydrogenase"/>
    <property type="match status" value="1"/>
</dbReference>
<evidence type="ECO:0000256" key="2">
    <source>
        <dbReference type="ARBA" id="ARBA00022737"/>
    </source>
</evidence>
<keyword evidence="5" id="KW-1185">Reference proteome</keyword>
<dbReference type="Pfam" id="PF00400">
    <property type="entry name" value="WD40"/>
    <property type="match status" value="2"/>
</dbReference>